<dbReference type="PANTHER" id="PTHR31213:SF201">
    <property type="entry name" value="OS03G0300400 PROTEIN"/>
    <property type="match status" value="1"/>
</dbReference>
<feature type="domain" description="Bet v I/Major latex protein" evidence="2">
    <location>
        <begin position="2"/>
        <end position="154"/>
    </location>
</feature>
<dbReference type="GO" id="GO:0005737">
    <property type="term" value="C:cytoplasm"/>
    <property type="evidence" value="ECO:0007669"/>
    <property type="project" value="TreeGrafter"/>
</dbReference>
<gene>
    <name evidence="3" type="ORF">Scep_008947</name>
</gene>
<comment type="caution">
    <text evidence="3">The sequence shown here is derived from an EMBL/GenBank/DDBJ whole genome shotgun (WGS) entry which is preliminary data.</text>
</comment>
<dbReference type="GO" id="GO:0004864">
    <property type="term" value="F:protein phosphatase inhibitor activity"/>
    <property type="evidence" value="ECO:0007669"/>
    <property type="project" value="InterPro"/>
</dbReference>
<dbReference type="InterPro" id="IPR050279">
    <property type="entry name" value="Plant_def-hormone_signal"/>
</dbReference>
<dbReference type="FunFam" id="3.30.530.20:FF:000007">
    <property type="entry name" value="Major pollen allergen Bet v 1-A"/>
    <property type="match status" value="1"/>
</dbReference>
<name>A0AAP0JS60_9MAGN</name>
<proteinExistence type="inferred from homology"/>
<dbReference type="PRINTS" id="PR00634">
    <property type="entry name" value="BETALLERGEN"/>
</dbReference>
<organism evidence="3 4">
    <name type="scientific">Stephania cephalantha</name>
    <dbReference type="NCBI Taxonomy" id="152367"/>
    <lineage>
        <taxon>Eukaryota</taxon>
        <taxon>Viridiplantae</taxon>
        <taxon>Streptophyta</taxon>
        <taxon>Embryophyta</taxon>
        <taxon>Tracheophyta</taxon>
        <taxon>Spermatophyta</taxon>
        <taxon>Magnoliopsida</taxon>
        <taxon>Ranunculales</taxon>
        <taxon>Menispermaceae</taxon>
        <taxon>Menispermoideae</taxon>
        <taxon>Cissampelideae</taxon>
        <taxon>Stephania</taxon>
    </lineage>
</organism>
<dbReference type="EMBL" id="JBBNAG010000004">
    <property type="protein sequence ID" value="KAK9139266.1"/>
    <property type="molecule type" value="Genomic_DNA"/>
</dbReference>
<reference evidence="3 4" key="1">
    <citation type="submission" date="2024-01" db="EMBL/GenBank/DDBJ databases">
        <title>Genome assemblies of Stephania.</title>
        <authorList>
            <person name="Yang L."/>
        </authorList>
    </citation>
    <scope>NUCLEOTIDE SEQUENCE [LARGE SCALE GENOMIC DNA]</scope>
    <source>
        <strain evidence="3">JXDWG</strain>
        <tissue evidence="3">Leaf</tissue>
    </source>
</reference>
<dbReference type="GO" id="GO:0038023">
    <property type="term" value="F:signaling receptor activity"/>
    <property type="evidence" value="ECO:0007669"/>
    <property type="project" value="InterPro"/>
</dbReference>
<dbReference type="PANTHER" id="PTHR31213">
    <property type="entry name" value="OS08G0374000 PROTEIN-RELATED"/>
    <property type="match status" value="1"/>
</dbReference>
<accession>A0AAP0JS60</accession>
<evidence type="ECO:0000256" key="1">
    <source>
        <dbReference type="ARBA" id="ARBA00009744"/>
    </source>
</evidence>
<protein>
    <recommendedName>
        <fullName evidence="2">Bet v I/Major latex protein domain-containing protein</fullName>
    </recommendedName>
</protein>
<dbReference type="GO" id="GO:0009738">
    <property type="term" value="P:abscisic acid-activated signaling pathway"/>
    <property type="evidence" value="ECO:0007669"/>
    <property type="project" value="InterPro"/>
</dbReference>
<keyword evidence="4" id="KW-1185">Reference proteome</keyword>
<dbReference type="CDD" id="cd07816">
    <property type="entry name" value="Bet_v1-like"/>
    <property type="match status" value="1"/>
</dbReference>
<dbReference type="Proteomes" id="UP001419268">
    <property type="component" value="Unassembled WGS sequence"/>
</dbReference>
<dbReference type="GO" id="GO:0006952">
    <property type="term" value="P:defense response"/>
    <property type="evidence" value="ECO:0007669"/>
    <property type="project" value="InterPro"/>
</dbReference>
<dbReference type="GO" id="GO:0010427">
    <property type="term" value="F:abscisic acid binding"/>
    <property type="evidence" value="ECO:0007669"/>
    <property type="project" value="InterPro"/>
</dbReference>
<dbReference type="SUPFAM" id="SSF55961">
    <property type="entry name" value="Bet v1-like"/>
    <property type="match status" value="1"/>
</dbReference>
<evidence type="ECO:0000313" key="4">
    <source>
        <dbReference type="Proteomes" id="UP001419268"/>
    </source>
</evidence>
<evidence type="ECO:0000259" key="2">
    <source>
        <dbReference type="Pfam" id="PF00407"/>
    </source>
</evidence>
<comment type="similarity">
    <text evidence="1">Belongs to the BetVI family.</text>
</comment>
<sequence length="162" mass="18137">MGWKRFEVEIVSTVSASRMFKAAIVDSHNLVPKLIPHIITGIKMIRDDTTGRLFKRTEFSNLIPFSYTLDRVDVMDEKNYVFNYWLIEGGRMGKMYDAGDFEVRITPTSNGGCVLKVDGAYHAYEDVVVTEDDMKVGKLGLSAMYSAVEAYLAANPEAYASA</sequence>
<evidence type="ECO:0000313" key="3">
    <source>
        <dbReference type="EMBL" id="KAK9139266.1"/>
    </source>
</evidence>
<dbReference type="Gene3D" id="3.30.530.20">
    <property type="match status" value="1"/>
</dbReference>
<dbReference type="AlphaFoldDB" id="A0AAP0JS60"/>
<dbReference type="Pfam" id="PF00407">
    <property type="entry name" value="Bet_v_1"/>
    <property type="match status" value="1"/>
</dbReference>
<dbReference type="InterPro" id="IPR000916">
    <property type="entry name" value="Bet_v_I/MLP"/>
</dbReference>
<dbReference type="InterPro" id="IPR023393">
    <property type="entry name" value="START-like_dom_sf"/>
</dbReference>
<dbReference type="GO" id="GO:0005634">
    <property type="term" value="C:nucleus"/>
    <property type="evidence" value="ECO:0007669"/>
    <property type="project" value="TreeGrafter"/>
</dbReference>
<dbReference type="InterPro" id="IPR024949">
    <property type="entry name" value="Bet_v_I_allergen"/>
</dbReference>